<evidence type="ECO:0000256" key="1">
    <source>
        <dbReference type="SAM" id="SignalP"/>
    </source>
</evidence>
<keyword evidence="2" id="KW-1185">Reference proteome</keyword>
<accession>A0ABM4TV12</accession>
<dbReference type="GeneID" id="139353470"/>
<protein>
    <submittedName>
        <fullName evidence="3">Uncharacterized protein</fullName>
    </submittedName>
</protein>
<organism evidence="2 3">
    <name type="scientific">Drosophila suzukii</name>
    <name type="common">Spotted-wing drosophila fruit fly</name>
    <dbReference type="NCBI Taxonomy" id="28584"/>
    <lineage>
        <taxon>Eukaryota</taxon>
        <taxon>Metazoa</taxon>
        <taxon>Ecdysozoa</taxon>
        <taxon>Arthropoda</taxon>
        <taxon>Hexapoda</taxon>
        <taxon>Insecta</taxon>
        <taxon>Pterygota</taxon>
        <taxon>Neoptera</taxon>
        <taxon>Endopterygota</taxon>
        <taxon>Diptera</taxon>
        <taxon>Brachycera</taxon>
        <taxon>Muscomorpha</taxon>
        <taxon>Ephydroidea</taxon>
        <taxon>Drosophilidae</taxon>
        <taxon>Drosophila</taxon>
        <taxon>Sophophora</taxon>
    </lineage>
</organism>
<keyword evidence="1" id="KW-0732">Signal</keyword>
<name>A0ABM4TV12_DROSZ</name>
<evidence type="ECO:0000313" key="3">
    <source>
        <dbReference type="RefSeq" id="XP_070853816.1"/>
    </source>
</evidence>
<dbReference type="RefSeq" id="XP_070853816.1">
    <property type="nucleotide sequence ID" value="XM_070997715.1"/>
</dbReference>
<dbReference type="Proteomes" id="UP001652628">
    <property type="component" value="Chromosome X"/>
</dbReference>
<reference evidence="3" key="1">
    <citation type="submission" date="2025-08" db="UniProtKB">
        <authorList>
            <consortium name="RefSeq"/>
        </authorList>
    </citation>
    <scope>IDENTIFICATION</scope>
</reference>
<proteinExistence type="predicted"/>
<feature type="signal peptide" evidence="1">
    <location>
        <begin position="1"/>
        <end position="22"/>
    </location>
</feature>
<feature type="chain" id="PRO_5046687854" evidence="1">
    <location>
        <begin position="23"/>
        <end position="270"/>
    </location>
</feature>
<gene>
    <name evidence="3" type="primary">LOC139353470</name>
</gene>
<evidence type="ECO:0000313" key="2">
    <source>
        <dbReference type="Proteomes" id="UP001652628"/>
    </source>
</evidence>
<sequence length="270" mass="30886">MLKLAFLFWSYLILLNSQGSLGDSQDNGRSVCLLTDPSNQCGQFCLSKLHPMIDLIPETNIKLSGIQGEQQSTQMKLVVMKFRLEAQRIQLLKSLERLPSIEDLESTLNGTEEKLMEESINSANLQEGFEAMVNRTEEQVMAINLEMKNQHLILQKSLEDRLQIQLDAQLKAVQTKLSDQNKALYDSFKSETEGQLMAVKAEISNQFKLLQNRLEDQSAVFIETNKEAITNEDFIEIKNQLLELQAKLTCYTWHLYAHKPLESECIIPTF</sequence>